<evidence type="ECO:0000313" key="1">
    <source>
        <dbReference type="EMBL" id="AUB79510.1"/>
    </source>
</evidence>
<dbReference type="OrthoDB" id="5785228at2"/>
<dbReference type="EMBL" id="CP020370">
    <property type="protein sequence ID" value="AUB79510.1"/>
    <property type="molecule type" value="Genomic_DNA"/>
</dbReference>
<keyword evidence="2" id="KW-1185">Reference proteome</keyword>
<proteinExistence type="predicted"/>
<dbReference type="AlphaFoldDB" id="A0A2K8U1Q4"/>
<dbReference type="Proteomes" id="UP000232638">
    <property type="component" value="Chromosome"/>
</dbReference>
<accession>A0A2K8U1Q4</accession>
<dbReference type="RefSeq" id="WP_100917331.1">
    <property type="nucleotide sequence ID" value="NZ_CP020370.1"/>
</dbReference>
<gene>
    <name evidence="1" type="ORF">THSYN_00070</name>
</gene>
<reference evidence="1 2" key="1">
    <citation type="submission" date="2017-03" db="EMBL/GenBank/DDBJ databases">
        <title>Complete genome sequence of Candidatus 'Thiodictyon syntrophicum' sp. nov. strain Cad16T, a photolithoautotroph purple sulfur bacterium isolated from an alpine meromictic lake.</title>
        <authorList>
            <person name="Luedin S.M."/>
            <person name="Pothier J.F."/>
            <person name="Danza F."/>
            <person name="Storelli N."/>
            <person name="Wittwer M."/>
            <person name="Tonolla M."/>
        </authorList>
    </citation>
    <scope>NUCLEOTIDE SEQUENCE [LARGE SCALE GENOMIC DNA]</scope>
    <source>
        <strain evidence="1 2">Cad16T</strain>
    </source>
</reference>
<sequence>MSDLDALKTEKQALIDKMHAMQQRFIAYEHEHGVGGKDYWGTGGGPLAGYPQEYMAMANRVVDLAHQIVGSSRI</sequence>
<name>A0A2K8U1Q4_9GAMM</name>
<organism evidence="1 2">
    <name type="scientific">Candidatus Thiodictyon syntrophicum</name>
    <dbReference type="NCBI Taxonomy" id="1166950"/>
    <lineage>
        <taxon>Bacteria</taxon>
        <taxon>Pseudomonadati</taxon>
        <taxon>Pseudomonadota</taxon>
        <taxon>Gammaproteobacteria</taxon>
        <taxon>Chromatiales</taxon>
        <taxon>Chromatiaceae</taxon>
        <taxon>Thiodictyon</taxon>
    </lineage>
</organism>
<dbReference type="KEGG" id="tsy:THSYN_00070"/>
<evidence type="ECO:0000313" key="2">
    <source>
        <dbReference type="Proteomes" id="UP000232638"/>
    </source>
</evidence>
<protein>
    <submittedName>
        <fullName evidence="1">Uncharacterized protein</fullName>
    </submittedName>
</protein>